<organism evidence="1 2">
    <name type="scientific">Bacillus cereus (strain Q1)</name>
    <dbReference type="NCBI Taxonomy" id="361100"/>
    <lineage>
        <taxon>Bacteria</taxon>
        <taxon>Bacillati</taxon>
        <taxon>Bacillota</taxon>
        <taxon>Bacilli</taxon>
        <taxon>Bacillales</taxon>
        <taxon>Bacillaceae</taxon>
        <taxon>Bacillus</taxon>
        <taxon>Bacillus cereus group</taxon>
    </lineage>
</organism>
<name>B9J5V7_BACCQ</name>
<dbReference type="AlphaFoldDB" id="B9J5V7"/>
<reference evidence="1 2" key="1">
    <citation type="journal article" date="2009" name="J. Bacteriol.">
        <title>Complete genome sequence of the extremophilic Bacillus cereus strain Q1 with industrial applications.</title>
        <authorList>
            <person name="Xiong Z."/>
            <person name="Jiang Y."/>
            <person name="Qi D."/>
            <person name="Lu H."/>
            <person name="Yang F."/>
            <person name="Yang J."/>
            <person name="Chen L."/>
            <person name="Sun L."/>
            <person name="Xu X."/>
            <person name="Xue Y."/>
            <person name="Zhu Y."/>
            <person name="Jin Q."/>
        </authorList>
    </citation>
    <scope>NUCLEOTIDE SEQUENCE [LARGE SCALE GENOMIC DNA]</scope>
    <source>
        <strain evidence="1 2">Q1</strain>
        <plasmid evidence="1 2">pBc239</plasmid>
    </source>
</reference>
<dbReference type="EMBL" id="CP000228">
    <property type="protein sequence ID" value="ACM15752.1"/>
    <property type="molecule type" value="Genomic_DNA"/>
</dbReference>
<keyword evidence="1" id="KW-0614">Plasmid</keyword>
<gene>
    <name evidence="1" type="ordered locus">BCQ_PI018</name>
</gene>
<dbReference type="KEGG" id="bcq:BCQ_PI018"/>
<evidence type="ECO:0000313" key="1">
    <source>
        <dbReference type="EMBL" id="ACM15752.1"/>
    </source>
</evidence>
<evidence type="ECO:0000313" key="2">
    <source>
        <dbReference type="Proteomes" id="UP000000441"/>
    </source>
</evidence>
<dbReference type="Proteomes" id="UP000000441">
    <property type="component" value="Plasmid pBc239"/>
</dbReference>
<proteinExistence type="predicted"/>
<accession>B9J5V7</accession>
<protein>
    <submittedName>
        <fullName evidence="1">Uncharacterized protein</fullName>
    </submittedName>
</protein>
<geneLocation type="plasmid" evidence="1 2">
    <name>pBc239</name>
</geneLocation>
<dbReference type="HOGENOM" id="CLU_835897_0_0_9"/>
<sequence>MYNFHKRFINVNEYFKTHPEEGVVAAIPTIAVPQDEILSIDIFDIIKFKSNCVEIVTCDRFNPTHLSLPEALKYTHEHLHSCTPQEGFATAIPIFDINESNNTLLKIKSEAVELIELSGPELGEFDNRIGNPLYVMNAANKYAISRKFAGAITTCVRNSNNNFTVFLIKDGYAEHDSLYGYQINHYTNFSYKFPENEKKRLIEAHELIISKIGNCNALELSTLLGLQQNYKLKLVNHSPFDSSLPSGCTGPDVVGCAIRNGSAIWIDLAKPYHNSVHKIAETLIHEMMHVTGYDHPNKNEPGYDTSIPILAEKCITDSLAGTTIRCSNSIRH</sequence>